<gene>
    <name evidence="4" type="ORF">BUTYVIB_01556</name>
</gene>
<dbReference type="RefSeq" id="WP_005603218.1">
    <property type="nucleotide sequence ID" value="NZ_GG663524.1"/>
</dbReference>
<evidence type="ECO:0000256" key="2">
    <source>
        <dbReference type="SAM" id="Phobius"/>
    </source>
</evidence>
<dbReference type="STRING" id="45851.BHV86_09980"/>
<keyword evidence="2" id="KW-0472">Membrane</keyword>
<evidence type="ECO:0000259" key="3">
    <source>
        <dbReference type="Pfam" id="PF03816"/>
    </source>
</evidence>
<dbReference type="EMBL" id="ABWN01000030">
    <property type="protein sequence ID" value="EFF68285.1"/>
    <property type="molecule type" value="Genomic_DNA"/>
</dbReference>
<reference evidence="4 5" key="1">
    <citation type="submission" date="2010-02" db="EMBL/GenBank/DDBJ databases">
        <authorList>
            <person name="Weinstock G."/>
            <person name="Sodergren E."/>
            <person name="Clifton S."/>
            <person name="Fulton L."/>
            <person name="Fulton B."/>
            <person name="Courtney L."/>
            <person name="Fronick C."/>
            <person name="Harrison M."/>
            <person name="Strong C."/>
            <person name="Farmer C."/>
            <person name="Delahaunty K."/>
            <person name="Markovic C."/>
            <person name="Hall O."/>
            <person name="Minx P."/>
            <person name="Tomlinson C."/>
            <person name="Mitreva M."/>
            <person name="Nelson J."/>
            <person name="Hou S."/>
            <person name="Wollam A."/>
            <person name="Pepin K.H."/>
            <person name="Johnson M."/>
            <person name="Bhonagiri V."/>
            <person name="Zhang X."/>
            <person name="Suruliraj S."/>
            <person name="Warren W."/>
            <person name="Chinwalla A."/>
            <person name="Mardis E.R."/>
            <person name="Wilson R.K."/>
        </authorList>
    </citation>
    <scope>NUCLEOTIDE SEQUENCE [LARGE SCALE GENOMIC DNA]</scope>
    <source>
        <strain evidence="4 5">DSM 2876</strain>
    </source>
</reference>
<evidence type="ECO:0000313" key="4">
    <source>
        <dbReference type="EMBL" id="EFF68285.1"/>
    </source>
</evidence>
<dbReference type="NCBIfam" id="TIGR00350">
    <property type="entry name" value="lytR_cpsA_psr"/>
    <property type="match status" value="1"/>
</dbReference>
<accession>D4S0D7</accession>
<dbReference type="Pfam" id="PF03816">
    <property type="entry name" value="LytR_cpsA_psr"/>
    <property type="match status" value="1"/>
</dbReference>
<evidence type="ECO:0000256" key="1">
    <source>
        <dbReference type="ARBA" id="ARBA00006068"/>
    </source>
</evidence>
<dbReference type="Gene3D" id="3.40.630.190">
    <property type="entry name" value="LCP protein"/>
    <property type="match status" value="1"/>
</dbReference>
<sequence length="372" mass="42753">MKKQKKKGKSAIVIFGIVSFVILIVLVASYVIITHFYKKMNYVPLDKDYVIRDETHPNTEDVSGEVTEPVREDTPQEQIDEYIKAAREAAASLGVESLRTEDVYNILLVGSDTRTPGQEGRSDTMMLVSINNKTKHIVCTSFLRDLYVYIPHKDYWDKINAAFAYGGIDLLLETIEYNFSLPIDKYIMVDFFSFVNVVDLLGGLDVDVKEDELYWCNQYIHASNLLLGEDEDSDYLKQADGSYQHLSGKQVLAYSRFRYVGNADFSRTERQRKVVNLMFEKLKTTSASTVIELLNGFLPEVTTNITKEEFIELISILPQVYKYDVISWGVPDQKFEYINVNKQSHIGIDFSYYIGKIYGLIYTDKTLDDYNN</sequence>
<dbReference type="AlphaFoldDB" id="D4S0D7"/>
<dbReference type="InterPro" id="IPR050922">
    <property type="entry name" value="LytR/CpsA/Psr_CW_biosynth"/>
</dbReference>
<feature type="transmembrane region" description="Helical" evidence="2">
    <location>
        <begin position="12"/>
        <end position="33"/>
    </location>
</feature>
<protein>
    <submittedName>
        <fullName evidence="4">Cell envelope-like function transcriptional attenuator common domain protein</fullName>
    </submittedName>
</protein>
<comment type="similarity">
    <text evidence="1">Belongs to the LytR/CpsA/Psr (LCP) family.</text>
</comment>
<keyword evidence="2" id="KW-0812">Transmembrane</keyword>
<keyword evidence="2" id="KW-1133">Transmembrane helix</keyword>
<dbReference type="InterPro" id="IPR004474">
    <property type="entry name" value="LytR_CpsA_psr"/>
</dbReference>
<dbReference type="HOGENOM" id="CLU_016455_1_3_9"/>
<evidence type="ECO:0000313" key="5">
    <source>
        <dbReference type="Proteomes" id="UP000006238"/>
    </source>
</evidence>
<proteinExistence type="inferred from homology"/>
<dbReference type="GeneID" id="98918218"/>
<comment type="caution">
    <text evidence="4">The sequence shown here is derived from an EMBL/GenBank/DDBJ whole genome shotgun (WGS) entry which is preliminary data.</text>
</comment>
<name>D4S0D7_9FIRM</name>
<dbReference type="PANTHER" id="PTHR33392:SF6">
    <property type="entry name" value="POLYISOPRENYL-TEICHOIC ACID--PEPTIDOGLYCAN TEICHOIC ACID TRANSFERASE TAGU"/>
    <property type="match status" value="1"/>
</dbReference>
<dbReference type="Proteomes" id="UP000006238">
    <property type="component" value="Unassembled WGS sequence"/>
</dbReference>
<organism evidence="4 5">
    <name type="scientific">Eshraghiella crossota DSM 2876</name>
    <dbReference type="NCBI Taxonomy" id="511680"/>
    <lineage>
        <taxon>Bacteria</taxon>
        <taxon>Bacillati</taxon>
        <taxon>Bacillota</taxon>
        <taxon>Clostridia</taxon>
        <taxon>Lachnospirales</taxon>
        <taxon>Lachnospiraceae</taxon>
        <taxon>Eshraghiella</taxon>
    </lineage>
</organism>
<feature type="domain" description="Cell envelope-related transcriptional attenuator" evidence="3">
    <location>
        <begin position="121"/>
        <end position="283"/>
    </location>
</feature>
<keyword evidence="5" id="KW-1185">Reference proteome</keyword>
<dbReference type="PANTHER" id="PTHR33392">
    <property type="entry name" value="POLYISOPRENYL-TEICHOIC ACID--PEPTIDOGLYCAN TEICHOIC ACID TRANSFERASE TAGU"/>
    <property type="match status" value="1"/>
</dbReference>
<dbReference type="eggNOG" id="COG1316">
    <property type="taxonomic scope" value="Bacteria"/>
</dbReference>